<protein>
    <submittedName>
        <fullName evidence="2">Uncharacterized protein</fullName>
    </submittedName>
</protein>
<keyword evidence="3" id="KW-1185">Reference proteome</keyword>
<dbReference type="Proteomes" id="UP000247591">
    <property type="component" value="Unassembled WGS sequence"/>
</dbReference>
<evidence type="ECO:0000313" key="2">
    <source>
        <dbReference type="EMBL" id="PYE20838.1"/>
    </source>
</evidence>
<feature type="region of interest" description="Disordered" evidence="1">
    <location>
        <begin position="29"/>
        <end position="69"/>
    </location>
</feature>
<proteinExistence type="predicted"/>
<dbReference type="AlphaFoldDB" id="A0A318RPN1"/>
<organism evidence="2 3">
    <name type="scientific">Williamsia limnetica</name>
    <dbReference type="NCBI Taxonomy" id="882452"/>
    <lineage>
        <taxon>Bacteria</taxon>
        <taxon>Bacillati</taxon>
        <taxon>Actinomycetota</taxon>
        <taxon>Actinomycetes</taxon>
        <taxon>Mycobacteriales</taxon>
        <taxon>Nocardiaceae</taxon>
        <taxon>Williamsia</taxon>
    </lineage>
</organism>
<comment type="caution">
    <text evidence="2">The sequence shown here is derived from an EMBL/GenBank/DDBJ whole genome shotgun (WGS) entry which is preliminary data.</text>
</comment>
<gene>
    <name evidence="2" type="ORF">DFR67_101229</name>
</gene>
<reference evidence="2 3" key="1">
    <citation type="submission" date="2018-06" db="EMBL/GenBank/DDBJ databases">
        <title>Genomic Encyclopedia of Type Strains, Phase IV (KMG-IV): sequencing the most valuable type-strain genomes for metagenomic binning, comparative biology and taxonomic classification.</title>
        <authorList>
            <person name="Goeker M."/>
        </authorList>
    </citation>
    <scope>NUCLEOTIDE SEQUENCE [LARGE SCALE GENOMIC DNA]</scope>
    <source>
        <strain evidence="2 3">DSM 45521</strain>
    </source>
</reference>
<sequence length="69" mass="7188">MGSGALKMLAVATIEAAIHVEIAENPTRNSATVAAEGPPQSPALVHSDRPDSASRSATVDTVPVRKWRP</sequence>
<dbReference type="EMBL" id="QJSP01000001">
    <property type="protein sequence ID" value="PYE20838.1"/>
    <property type="molecule type" value="Genomic_DNA"/>
</dbReference>
<evidence type="ECO:0000256" key="1">
    <source>
        <dbReference type="SAM" id="MobiDB-lite"/>
    </source>
</evidence>
<name>A0A318RPN1_WILLI</name>
<accession>A0A318RPN1</accession>
<evidence type="ECO:0000313" key="3">
    <source>
        <dbReference type="Proteomes" id="UP000247591"/>
    </source>
</evidence>